<feature type="transmembrane region" description="Helical" evidence="9">
    <location>
        <begin position="657"/>
        <end position="675"/>
    </location>
</feature>
<evidence type="ECO:0000256" key="9">
    <source>
        <dbReference type="SAM" id="Phobius"/>
    </source>
</evidence>
<evidence type="ECO:0000313" key="11">
    <source>
        <dbReference type="EMBL" id="KAH0566708.1"/>
    </source>
</evidence>
<evidence type="ECO:0000256" key="2">
    <source>
        <dbReference type="ARBA" id="ARBA00005585"/>
    </source>
</evidence>
<protein>
    <recommendedName>
        <fullName evidence="10">SSD domain-containing protein</fullName>
    </recommendedName>
</protein>
<keyword evidence="5 9" id="KW-0472">Membrane</keyword>
<feature type="compositionally biased region" description="Polar residues" evidence="8">
    <location>
        <begin position="1137"/>
        <end position="1166"/>
    </location>
</feature>
<reference evidence="11 12" key="1">
    <citation type="journal article" date="2021" name="J. Hered.">
        <title>A chromosome-level genome assembly of the parasitoid wasp, Cotesia glomerata (Hymenoptera: Braconidae).</title>
        <authorList>
            <person name="Pinto B.J."/>
            <person name="Weis J.J."/>
            <person name="Gamble T."/>
            <person name="Ode P.J."/>
            <person name="Paul R."/>
            <person name="Zaspel J.M."/>
        </authorList>
    </citation>
    <scope>NUCLEOTIDE SEQUENCE [LARGE SCALE GENOMIC DNA]</scope>
    <source>
        <strain evidence="11">CgM1</strain>
    </source>
</reference>
<dbReference type="GO" id="GO:0008158">
    <property type="term" value="F:hedgehog receptor activity"/>
    <property type="evidence" value="ECO:0007669"/>
    <property type="project" value="InterPro"/>
</dbReference>
<accession>A0AAV7J4U2</accession>
<comment type="similarity">
    <text evidence="2">Belongs to the patched family.</text>
</comment>
<feature type="transmembrane region" description="Helical" evidence="9">
    <location>
        <begin position="1055"/>
        <end position="1082"/>
    </location>
</feature>
<dbReference type="InterPro" id="IPR000731">
    <property type="entry name" value="SSD"/>
</dbReference>
<dbReference type="InterPro" id="IPR053958">
    <property type="entry name" value="HMGCR/SNAP/NPC1-like_SSD"/>
</dbReference>
<proteinExistence type="inferred from homology"/>
<feature type="transmembrane region" description="Helical" evidence="9">
    <location>
        <begin position="986"/>
        <end position="1008"/>
    </location>
</feature>
<dbReference type="Gene3D" id="3.30.950.10">
    <property type="entry name" value="Methyltransferase, Cobalt-precorrin-4 Transmethylase, Domain 2"/>
    <property type="match status" value="1"/>
</dbReference>
<dbReference type="EMBL" id="JAHXZJ010000001">
    <property type="protein sequence ID" value="KAH0566708.1"/>
    <property type="molecule type" value="Genomic_DNA"/>
</dbReference>
<evidence type="ECO:0000259" key="10">
    <source>
        <dbReference type="PROSITE" id="PS50156"/>
    </source>
</evidence>
<dbReference type="GO" id="GO:0005119">
    <property type="term" value="F:smoothened binding"/>
    <property type="evidence" value="ECO:0007669"/>
    <property type="project" value="TreeGrafter"/>
</dbReference>
<feature type="domain" description="SSD" evidence="10">
    <location>
        <begin position="329"/>
        <end position="510"/>
    </location>
</feature>
<feature type="transmembrane region" description="Helical" evidence="9">
    <location>
        <begin position="333"/>
        <end position="351"/>
    </location>
</feature>
<feature type="transmembrane region" description="Helical" evidence="9">
    <location>
        <begin position="363"/>
        <end position="385"/>
    </location>
</feature>
<keyword evidence="7" id="KW-0325">Glycoprotein</keyword>
<feature type="transmembrane region" description="Helical" evidence="9">
    <location>
        <begin position="456"/>
        <end position="477"/>
    </location>
</feature>
<feature type="compositionally biased region" description="Low complexity" evidence="8">
    <location>
        <begin position="1245"/>
        <end position="1277"/>
    </location>
</feature>
<feature type="transmembrane region" description="Helical" evidence="9">
    <location>
        <begin position="961"/>
        <end position="980"/>
    </location>
</feature>
<dbReference type="PANTHER" id="PTHR46022">
    <property type="entry name" value="PROTEIN PATCHED"/>
    <property type="match status" value="1"/>
</dbReference>
<dbReference type="SUPFAM" id="SSF82866">
    <property type="entry name" value="Multidrug efflux transporter AcrB transmembrane domain"/>
    <property type="match status" value="2"/>
</dbReference>
<evidence type="ECO:0000256" key="5">
    <source>
        <dbReference type="ARBA" id="ARBA00023136"/>
    </source>
</evidence>
<dbReference type="PANTHER" id="PTHR46022:SF1">
    <property type="entry name" value="PROTEIN PATCHED"/>
    <property type="match status" value="1"/>
</dbReference>
<comment type="subcellular location">
    <subcellularLocation>
        <location evidence="1">Membrane</location>
        <topology evidence="1">Multi-pass membrane protein</topology>
    </subcellularLocation>
</comment>
<dbReference type="InterPro" id="IPR014776">
    <property type="entry name" value="4pyrrole_Mease_sub2"/>
</dbReference>
<dbReference type="GO" id="GO:0045879">
    <property type="term" value="P:negative regulation of smoothened signaling pathway"/>
    <property type="evidence" value="ECO:0007669"/>
    <property type="project" value="TreeGrafter"/>
</dbReference>
<feature type="region of interest" description="Disordered" evidence="8">
    <location>
        <begin position="1230"/>
        <end position="1278"/>
    </location>
</feature>
<dbReference type="InterPro" id="IPR004766">
    <property type="entry name" value="TM_rcpt_patched"/>
</dbReference>
<keyword evidence="12" id="KW-1185">Reference proteome</keyword>
<sequence length="1338" mass="149875">MRFTEGGTLERELNYAEDWLGESAPQTHQLIIQMPKHSGANVLNPQALKEHLNIITQAMQVTVEMFEVTWSLRDICVRMTIPDFDNYHIEQIFEKMIPCNIMSPLDCFWEGSKLMGPEYPVHIPFLPAHRYKWINLDPLKVVEYMKNTNETMIAGFPFYILEEYMKRAGITNAYQTKPCLDPTDPHCPETAPNKKSRQPLDVAGELTGGCHGFATKFMHWPEALLIGGAKRNRTGHLMHAAALQTVIQLMSERELYDSLTEDYKTHNIGWTQEKASQVLESWQRAFANTVKKLQQHTHYPKNSSLSLYNSYAFSTITMNDIISKHSEMSLKNVGIACGLVILYSCIVLFHWQNPMFSQSGIGLGGVILVCATITAGLGFCAVLGLPFNVITTQILPYLLVGLGCHDTFLITHADASDSCSAVTVGSSEETRPLSSPAYSPVLMSESHRTTVILKRVGLSILLKGLCTASGLGIAAIIPIPALRVFSLKAAVLSIFILISMLIAFPALLSLDLRRRKTGRWDILCCCFLSSKTAARINKKTHIISENKANNMRNHVTANNKKHYADCKRVDQNEWTDSNEDNNINRNHKENYEKHGDNYDEVDMKEEKNLQHQHYCHHHQYEDTITCCGDRSKDCLPLKFSLRKFAYMHYGPFLTKPLTKVIGMIMFAIILIGSVLKGMNIEEGLELGDLVPQHSKEHAFLEAQSKYYGFYSMFAVTERDFDYPNNQQMLYDYHDAFTRVKNVIKKDESSLPQFWLSLFRDWLKGLQAAFDRDYKNGCITQERWFKNASDEGILAYKLLVQTGHVDNPIEKQLISSVRLVDSDGIINPRAFYNYLSAWVWNDALAYGASQANLRPVPRQWIFVNDEELKIPKSSAIAYAQIPFYLHRLNSTAEITELIRNARNLCTKFAELGLPNFPYGIPFIFWEQYMNLKRWLLIAFFSAIGANMLIVGVLLLNAWAAMLVGLSLGGIVVQLFGLMSLFGMKLNAISAVLLVISVGISVHFTADICLSFVTCVGSNRDRRIRLALEHMFAPVIHGAIVTFLPIIMLAFSDFEFIVRYFFPVLSSLIGIGLLNGLFFFPILLSLVGPNSEITPPTAHPDRIATPTPPASPEITRRKRHHRSSHHSEGPPRRPHKIDNNTSRQLHQLHSEPSLTTITEEPNSWHSTQESCIIVQPEVKVETTSTCGNQNCNGNGGASDNNGTSSVLTSTPHIITTTKVTATANIKVQVHTPISGGMVDRSDKYRHSSSSSSGSSQKKSCCNNSSNSSSSSSNSTNTNVSEKETVSLAVGLARIGSDDQQIIACTLKEMSSVDLGPPLHCLVISQKHLHPMEETSMDIFT</sequence>
<dbReference type="GO" id="GO:0005886">
    <property type="term" value="C:plasma membrane"/>
    <property type="evidence" value="ECO:0007669"/>
    <property type="project" value="TreeGrafter"/>
</dbReference>
<keyword evidence="4 9" id="KW-1133">Transmembrane helix</keyword>
<feature type="transmembrane region" description="Helical" evidence="9">
    <location>
        <begin position="489"/>
        <end position="510"/>
    </location>
</feature>
<keyword evidence="3 9" id="KW-0812">Transmembrane</keyword>
<dbReference type="Gene3D" id="1.20.1640.10">
    <property type="entry name" value="Multidrug efflux transporter AcrB transmembrane domain"/>
    <property type="match status" value="2"/>
</dbReference>
<dbReference type="PROSITE" id="PS50156">
    <property type="entry name" value="SSD"/>
    <property type="match status" value="1"/>
</dbReference>
<feature type="region of interest" description="Disordered" evidence="8">
    <location>
        <begin position="1093"/>
        <end position="1166"/>
    </location>
</feature>
<gene>
    <name evidence="11" type="ORF">KQX54_003336</name>
</gene>
<feature type="transmembrane region" description="Helical" evidence="9">
    <location>
        <begin position="933"/>
        <end position="954"/>
    </location>
</feature>
<dbReference type="Pfam" id="PF12349">
    <property type="entry name" value="Sterol-sensing"/>
    <property type="match status" value="1"/>
</dbReference>
<dbReference type="GO" id="GO:0008168">
    <property type="term" value="F:methyltransferase activity"/>
    <property type="evidence" value="ECO:0007669"/>
    <property type="project" value="InterPro"/>
</dbReference>
<evidence type="ECO:0000313" key="12">
    <source>
        <dbReference type="Proteomes" id="UP000826195"/>
    </source>
</evidence>
<comment type="caution">
    <text evidence="11">The sequence shown here is derived from an EMBL/GenBank/DDBJ whole genome shotgun (WGS) entry which is preliminary data.</text>
</comment>
<dbReference type="GO" id="GO:0097108">
    <property type="term" value="F:hedgehog family protein binding"/>
    <property type="evidence" value="ECO:0007669"/>
    <property type="project" value="TreeGrafter"/>
</dbReference>
<evidence type="ECO:0000256" key="1">
    <source>
        <dbReference type="ARBA" id="ARBA00004141"/>
    </source>
</evidence>
<organism evidence="11 12">
    <name type="scientific">Cotesia glomerata</name>
    <name type="common">Lepidopteran parasitic wasp</name>
    <name type="synonym">Apanteles glomeratus</name>
    <dbReference type="NCBI Taxonomy" id="32391"/>
    <lineage>
        <taxon>Eukaryota</taxon>
        <taxon>Metazoa</taxon>
        <taxon>Ecdysozoa</taxon>
        <taxon>Arthropoda</taxon>
        <taxon>Hexapoda</taxon>
        <taxon>Insecta</taxon>
        <taxon>Pterygota</taxon>
        <taxon>Neoptera</taxon>
        <taxon>Endopterygota</taxon>
        <taxon>Hymenoptera</taxon>
        <taxon>Apocrita</taxon>
        <taxon>Ichneumonoidea</taxon>
        <taxon>Braconidae</taxon>
        <taxon>Microgastrinae</taxon>
        <taxon>Cotesia</taxon>
    </lineage>
</organism>
<name>A0AAV7J4U2_COTGL</name>
<evidence type="ECO:0000256" key="8">
    <source>
        <dbReference type="SAM" id="MobiDB-lite"/>
    </source>
</evidence>
<keyword evidence="6" id="KW-0675">Receptor</keyword>
<evidence type="ECO:0000256" key="4">
    <source>
        <dbReference type="ARBA" id="ARBA00022989"/>
    </source>
</evidence>
<dbReference type="NCBIfam" id="TIGR00918">
    <property type="entry name" value="2A060602"/>
    <property type="match status" value="1"/>
</dbReference>
<evidence type="ECO:0000256" key="7">
    <source>
        <dbReference type="ARBA" id="ARBA00023180"/>
    </source>
</evidence>
<evidence type="ECO:0000256" key="3">
    <source>
        <dbReference type="ARBA" id="ARBA00022692"/>
    </source>
</evidence>
<feature type="transmembrane region" description="Helical" evidence="9">
    <location>
        <begin position="1029"/>
        <end position="1049"/>
    </location>
</feature>
<evidence type="ECO:0000256" key="6">
    <source>
        <dbReference type="ARBA" id="ARBA00023170"/>
    </source>
</evidence>
<dbReference type="Proteomes" id="UP000826195">
    <property type="component" value="Unassembled WGS sequence"/>
</dbReference>